<comment type="caution">
    <text evidence="1">The sequence shown here is derived from an EMBL/GenBank/DDBJ whole genome shotgun (WGS) entry which is preliminary data.</text>
</comment>
<dbReference type="InterPro" id="IPR016084">
    <property type="entry name" value="Haem_Oase-like_multi-hlx"/>
</dbReference>
<dbReference type="EMBL" id="SNVJ01000025">
    <property type="protein sequence ID" value="MXP65662.1"/>
    <property type="molecule type" value="Genomic_DNA"/>
</dbReference>
<dbReference type="RefSeq" id="WP_160939070.1">
    <property type="nucleotide sequence ID" value="NZ_SNVJ01000025.1"/>
</dbReference>
<dbReference type="OrthoDB" id="9149607at2"/>
<evidence type="ECO:0000313" key="1">
    <source>
        <dbReference type="EMBL" id="MXP65662.1"/>
    </source>
</evidence>
<dbReference type="Gene3D" id="1.20.910.10">
    <property type="entry name" value="Heme oxygenase-like"/>
    <property type="match status" value="1"/>
</dbReference>
<evidence type="ECO:0000313" key="2">
    <source>
        <dbReference type="Proteomes" id="UP000460715"/>
    </source>
</evidence>
<protein>
    <submittedName>
        <fullName evidence="1">Heme oxygenase</fullName>
    </submittedName>
</protein>
<organism evidence="1 2">
    <name type="scientific">Teichococcus coralli</name>
    <dbReference type="NCBI Taxonomy" id="2545983"/>
    <lineage>
        <taxon>Bacteria</taxon>
        <taxon>Pseudomonadati</taxon>
        <taxon>Pseudomonadota</taxon>
        <taxon>Alphaproteobacteria</taxon>
        <taxon>Acetobacterales</taxon>
        <taxon>Roseomonadaceae</taxon>
        <taxon>Roseomonas</taxon>
    </lineage>
</organism>
<accession>A0A845BKH9</accession>
<dbReference type="Proteomes" id="UP000460715">
    <property type="component" value="Unassembled WGS sequence"/>
</dbReference>
<sequence>MTALSSTARKAGLRWHLRAATQDRHAEADRLGAGFDLRSPAGYRDFLCAHARALPALEAACEAAGLERLLPDWPRRRRREALAADLARLGATPPPPAHLVLPSAAAALGAAYVLEGSRLGNAMLLRIVRAALPLADGAPIAYLSHSPGAEGWPGFIARLELALPDPAQWADATTGARLAFDCFLAAMRRERTAPLHA</sequence>
<dbReference type="CDD" id="cd19166">
    <property type="entry name" value="HemeO-bac"/>
    <property type="match status" value="1"/>
</dbReference>
<gene>
    <name evidence="1" type="ORF">E0493_20130</name>
</gene>
<reference evidence="1 2" key="1">
    <citation type="submission" date="2019-03" db="EMBL/GenBank/DDBJ databases">
        <title>Roseomonas sp. a novel Roseomonas species isolated from Sea whip Gorgonian.</title>
        <authorList>
            <person name="Li F."/>
            <person name="Pan X."/>
            <person name="Huang S."/>
            <person name="Li Z."/>
            <person name="Meng B."/>
        </authorList>
    </citation>
    <scope>NUCLEOTIDE SEQUENCE [LARGE SCALE GENOMIC DNA]</scope>
    <source>
        <strain evidence="1 2">M0104</strain>
    </source>
</reference>
<proteinExistence type="predicted"/>
<keyword evidence="2" id="KW-1185">Reference proteome</keyword>
<dbReference type="SUPFAM" id="SSF48613">
    <property type="entry name" value="Heme oxygenase-like"/>
    <property type="match status" value="1"/>
</dbReference>
<dbReference type="AlphaFoldDB" id="A0A845BKH9"/>
<name>A0A845BKH9_9PROT</name>